<sequence length="294" mass="32729">MAGHLLQNKLLWAIHCLQPVKEELEAAMNPSASAGGDSDSRSNQSTTQDSIFDGHTATADSVSDFGVGAANAAWIPPPQGPTWQETMRELVELLEYISPCVSTERLHKLFLRATLPITPGELVFDRLNRWSLKTCQIKEDMHTYQDDHRCVRCHTQLCEDCRHSLLSYRTHYASANSAAIKGKLRHDSIAALRITNYCTSPICPIKRPLSQVPRCQYDCACGTPVNTVQRYCKICLGPCMPYTLNAFDKISQPGLLDRVVMKSPFPVNGGKEGSEGWNNADCLWFLNEGPDDED</sequence>
<dbReference type="Proteomes" id="UP000664132">
    <property type="component" value="Unassembled WGS sequence"/>
</dbReference>
<evidence type="ECO:0000256" key="1">
    <source>
        <dbReference type="SAM" id="MobiDB-lite"/>
    </source>
</evidence>
<organism evidence="2 3">
    <name type="scientific">Cadophora malorum</name>
    <dbReference type="NCBI Taxonomy" id="108018"/>
    <lineage>
        <taxon>Eukaryota</taxon>
        <taxon>Fungi</taxon>
        <taxon>Dikarya</taxon>
        <taxon>Ascomycota</taxon>
        <taxon>Pezizomycotina</taxon>
        <taxon>Leotiomycetes</taxon>
        <taxon>Helotiales</taxon>
        <taxon>Ploettnerulaceae</taxon>
        <taxon>Cadophora</taxon>
    </lineage>
</organism>
<evidence type="ECO:0000313" key="3">
    <source>
        <dbReference type="Proteomes" id="UP000664132"/>
    </source>
</evidence>
<reference evidence="2" key="1">
    <citation type="submission" date="2021-02" db="EMBL/GenBank/DDBJ databases">
        <title>Genome sequence Cadophora malorum strain M34.</title>
        <authorList>
            <person name="Stefanovic E."/>
            <person name="Vu D."/>
            <person name="Scully C."/>
            <person name="Dijksterhuis J."/>
            <person name="Roader J."/>
            <person name="Houbraken J."/>
        </authorList>
    </citation>
    <scope>NUCLEOTIDE SEQUENCE</scope>
    <source>
        <strain evidence="2">M34</strain>
    </source>
</reference>
<name>A0A8H7VZ16_9HELO</name>
<protein>
    <submittedName>
        <fullName evidence="2">Uncharacterized protein</fullName>
    </submittedName>
</protein>
<gene>
    <name evidence="2" type="ORF">IFR04_014915</name>
</gene>
<dbReference type="AlphaFoldDB" id="A0A8H7VZ16"/>
<comment type="caution">
    <text evidence="2">The sequence shown here is derived from an EMBL/GenBank/DDBJ whole genome shotgun (WGS) entry which is preliminary data.</text>
</comment>
<proteinExistence type="predicted"/>
<feature type="region of interest" description="Disordered" evidence="1">
    <location>
        <begin position="28"/>
        <end position="51"/>
    </location>
</feature>
<feature type="compositionally biased region" description="Polar residues" evidence="1">
    <location>
        <begin position="41"/>
        <end position="50"/>
    </location>
</feature>
<dbReference type="OrthoDB" id="10597650at2759"/>
<accession>A0A8H7VZ16</accession>
<evidence type="ECO:0000313" key="2">
    <source>
        <dbReference type="EMBL" id="KAG4411941.1"/>
    </source>
</evidence>
<keyword evidence="3" id="KW-1185">Reference proteome</keyword>
<dbReference type="EMBL" id="JAFJYH010000425">
    <property type="protein sequence ID" value="KAG4411941.1"/>
    <property type="molecule type" value="Genomic_DNA"/>
</dbReference>